<comment type="similarity">
    <text evidence="3">Belongs to the CTU2/NCS2 family.</text>
</comment>
<dbReference type="SUPFAM" id="SSF52402">
    <property type="entry name" value="Adenine nucleotide alpha hydrolases-like"/>
    <property type="match status" value="1"/>
</dbReference>
<keyword evidence="2 3" id="KW-0819">tRNA processing</keyword>
<protein>
    <recommendedName>
        <fullName evidence="3">Cytoplasmic tRNA 2-thiolation protein 2</fullName>
    </recommendedName>
</protein>
<dbReference type="PANTHER" id="PTHR20882">
    <property type="entry name" value="CYTOPLASMIC TRNA 2-THIOLATION PROTEIN 2"/>
    <property type="match status" value="1"/>
</dbReference>
<dbReference type="AlphaFoldDB" id="A0A2R5LK50"/>
<evidence type="ECO:0000313" key="4">
    <source>
        <dbReference type="EMBL" id="MBY09891.1"/>
    </source>
</evidence>
<accession>A0A2R5LK50</accession>
<evidence type="ECO:0000256" key="1">
    <source>
        <dbReference type="ARBA" id="ARBA00022490"/>
    </source>
</evidence>
<organism evidence="4">
    <name type="scientific">Ornithodoros turicata</name>
    <dbReference type="NCBI Taxonomy" id="34597"/>
    <lineage>
        <taxon>Eukaryota</taxon>
        <taxon>Metazoa</taxon>
        <taxon>Ecdysozoa</taxon>
        <taxon>Arthropoda</taxon>
        <taxon>Chelicerata</taxon>
        <taxon>Arachnida</taxon>
        <taxon>Acari</taxon>
        <taxon>Parasitiformes</taxon>
        <taxon>Ixodida</taxon>
        <taxon>Ixodoidea</taxon>
        <taxon>Argasidae</taxon>
        <taxon>Ornithodorinae</taxon>
        <taxon>Ornithodoros</taxon>
    </lineage>
</organism>
<dbReference type="UniPathway" id="UPA00988"/>
<dbReference type="GO" id="GO:0016783">
    <property type="term" value="F:sulfurtransferase activity"/>
    <property type="evidence" value="ECO:0007669"/>
    <property type="project" value="TreeGrafter"/>
</dbReference>
<dbReference type="GO" id="GO:0032447">
    <property type="term" value="P:protein urmylation"/>
    <property type="evidence" value="ECO:0007669"/>
    <property type="project" value="UniProtKB-UniRule"/>
</dbReference>
<keyword evidence="1 3" id="KW-0963">Cytoplasm</keyword>
<dbReference type="GO" id="GO:0005829">
    <property type="term" value="C:cytosol"/>
    <property type="evidence" value="ECO:0007669"/>
    <property type="project" value="TreeGrafter"/>
</dbReference>
<proteinExistence type="inferred from homology"/>
<reference evidence="4" key="1">
    <citation type="submission" date="2018-03" db="EMBL/GenBank/DDBJ databases">
        <title>The relapsing fever spirochete Borrelia turicatae persists in the highly oxidative environment of its soft-bodied tick vector.</title>
        <authorList>
            <person name="Bourret T.J."/>
            <person name="Boyle W.K."/>
            <person name="Valenzuela J.G."/>
            <person name="Oliveira F."/>
            <person name="Lopez J.E."/>
        </authorList>
    </citation>
    <scope>NUCLEOTIDE SEQUENCE</scope>
    <source>
        <strain evidence="4">Kansas strain/isolate</strain>
        <tissue evidence="4">Salivary glands</tissue>
    </source>
</reference>
<evidence type="ECO:0000256" key="3">
    <source>
        <dbReference type="HAMAP-Rule" id="MF_03054"/>
    </source>
</evidence>
<sequence>MCSNSCDCEDTVATCIPDPISSSLSVCKTCGRKAKFVLRKHDPYCCGCFWKNCTHKFRSTLGKSRLIKHGDIVLVCFSGGPASSAMVELVLDGISDEPLKSLPIHPSLLYIDDSVVLGDSADHADVISLMKDTGRRYYTVPLELVYAEGPLCFDSKYNNDELRHTFTTTYNSFSTLTDREEFYRLTLRQLIVRVARDNGFKKVFTGETQTVLAARLLSNLALGRGAQIPDESAFLDSRDESVMILRPMREFSSKEVALFNFHTGVRHRVQKTPSTGCDPRASVARLTENFVNGLQVDFPSTVSTIWRTGDKLVAKECSDKTCKVCGSKLDCVNPPAASAVNALDLTRKLSRLTTGDTASEGTYDTMCYACRNLSEKVGSCGLPMSNVKAVDDRNTT</sequence>
<evidence type="ECO:0000256" key="2">
    <source>
        <dbReference type="ARBA" id="ARBA00022694"/>
    </source>
</evidence>
<dbReference type="GO" id="GO:0016779">
    <property type="term" value="F:nucleotidyltransferase activity"/>
    <property type="evidence" value="ECO:0007669"/>
    <property type="project" value="UniProtKB-UniRule"/>
</dbReference>
<dbReference type="Gene3D" id="3.40.50.620">
    <property type="entry name" value="HUPs"/>
    <property type="match status" value="1"/>
</dbReference>
<dbReference type="HAMAP" id="MF_03054">
    <property type="entry name" value="CTU2"/>
    <property type="match status" value="1"/>
</dbReference>
<dbReference type="Pfam" id="PF10288">
    <property type="entry name" value="CTU2"/>
    <property type="match status" value="1"/>
</dbReference>
<comment type="subcellular location">
    <subcellularLocation>
        <location evidence="3">Cytoplasm</location>
    </subcellularLocation>
</comment>
<comment type="function">
    <text evidence="3">Plays a central role in 2-thiolation of mcm(5)S(2)U at tRNA wobble positions of tRNA(Lys), tRNA(Glu) and tRNA(Gln). May act by forming a heterodimer with NCS6/CTU1 that ligates sulfur from thiocarboxylated URM1 onto the uridine of tRNAs at wobble position.</text>
</comment>
<dbReference type="PANTHER" id="PTHR20882:SF14">
    <property type="entry name" value="CYTOPLASMIC TRNA 2-THIOLATION PROTEIN 2"/>
    <property type="match status" value="1"/>
</dbReference>
<dbReference type="EMBL" id="GGLE01005765">
    <property type="protein sequence ID" value="MBY09891.1"/>
    <property type="molecule type" value="Transcribed_RNA"/>
</dbReference>
<dbReference type="GO" id="GO:0002143">
    <property type="term" value="P:tRNA wobble position uridine thiolation"/>
    <property type="evidence" value="ECO:0007669"/>
    <property type="project" value="TreeGrafter"/>
</dbReference>
<dbReference type="InterPro" id="IPR014729">
    <property type="entry name" value="Rossmann-like_a/b/a_fold"/>
</dbReference>
<dbReference type="InterPro" id="IPR019407">
    <property type="entry name" value="CTU2"/>
</dbReference>
<name>A0A2R5LK50_9ACAR</name>
<comment type="pathway">
    <text evidence="3">tRNA modification; 5-methoxycarbonylmethyl-2-thiouridine-tRNA biosynthesis.</text>
</comment>
<dbReference type="GO" id="GO:0000049">
    <property type="term" value="F:tRNA binding"/>
    <property type="evidence" value="ECO:0007669"/>
    <property type="project" value="InterPro"/>
</dbReference>